<accession>A0A835RRT2</accession>
<comment type="caution">
    <text evidence="2">The sequence shown here is derived from an EMBL/GenBank/DDBJ whole genome shotgun (WGS) entry which is preliminary data.</text>
</comment>
<evidence type="ECO:0000313" key="2">
    <source>
        <dbReference type="EMBL" id="KAG0490787.1"/>
    </source>
</evidence>
<dbReference type="OrthoDB" id="2746at2759"/>
<reference evidence="2 3" key="1">
    <citation type="journal article" date="2020" name="Nat. Food">
        <title>A phased Vanilla planifolia genome enables genetic improvement of flavour and production.</title>
        <authorList>
            <person name="Hasing T."/>
            <person name="Tang H."/>
            <person name="Brym M."/>
            <person name="Khazi F."/>
            <person name="Huang T."/>
            <person name="Chambers A.H."/>
        </authorList>
    </citation>
    <scope>NUCLEOTIDE SEQUENCE [LARGE SCALE GENOMIC DNA]</scope>
    <source>
        <tissue evidence="2">Leaf</tissue>
    </source>
</reference>
<dbReference type="InterPro" id="IPR034904">
    <property type="entry name" value="FSCA_dom_sf"/>
</dbReference>
<organism evidence="2 3">
    <name type="scientific">Vanilla planifolia</name>
    <name type="common">Vanilla</name>
    <dbReference type="NCBI Taxonomy" id="51239"/>
    <lineage>
        <taxon>Eukaryota</taxon>
        <taxon>Viridiplantae</taxon>
        <taxon>Streptophyta</taxon>
        <taxon>Embryophyta</taxon>
        <taxon>Tracheophyta</taxon>
        <taxon>Spermatophyta</taxon>
        <taxon>Magnoliopsida</taxon>
        <taxon>Liliopsida</taxon>
        <taxon>Asparagales</taxon>
        <taxon>Orchidaceae</taxon>
        <taxon>Vanilloideae</taxon>
        <taxon>Vanilleae</taxon>
        <taxon>Vanilla</taxon>
    </lineage>
</organism>
<gene>
    <name evidence="2" type="ORF">HPP92_007650</name>
</gene>
<dbReference type="AlphaFoldDB" id="A0A835RRT2"/>
<dbReference type="InterPro" id="IPR039796">
    <property type="entry name" value="MIP18"/>
</dbReference>
<proteinExistence type="inferred from homology"/>
<evidence type="ECO:0000313" key="3">
    <source>
        <dbReference type="Proteomes" id="UP000639772"/>
    </source>
</evidence>
<dbReference type="GO" id="GO:0051604">
    <property type="term" value="P:protein maturation"/>
    <property type="evidence" value="ECO:0007669"/>
    <property type="project" value="InterPro"/>
</dbReference>
<dbReference type="Gene3D" id="3.30.300.130">
    <property type="entry name" value="Fe-S cluster assembly (FSCA)"/>
    <property type="match status" value="1"/>
</dbReference>
<name>A0A835RRT2_VANPL</name>
<dbReference type="PANTHER" id="PTHR12377:SF0">
    <property type="entry name" value="CYTOSOLIC IRON-SULFUR ASSEMBLY COMPONENT 2B"/>
    <property type="match status" value="1"/>
</dbReference>
<dbReference type="PANTHER" id="PTHR12377">
    <property type="entry name" value="CYTOSOLIC IRON-SULFUR ASSEMBLY COMPONENT 2B-RELATED"/>
    <property type="match status" value="1"/>
</dbReference>
<comment type="similarity">
    <text evidence="1">Belongs to the MIP18 family.</text>
</comment>
<dbReference type="Proteomes" id="UP000639772">
    <property type="component" value="Chromosome 3"/>
</dbReference>
<evidence type="ECO:0000256" key="1">
    <source>
        <dbReference type="ARBA" id="ARBA00010381"/>
    </source>
</evidence>
<sequence length="172" mass="19543">MSRDLINANPIIYGRKERRVRNAVSDDDEELEEEYMKIFGSQTSNVQRSLLLAVEHCSMATIIGLCLRVKLMHSLPSRFKIDIKLAQEVMQQKLTGNPFVNHFAIPSFSHPFGQSNNQFHQEDMTTKLLGKILIKLEKSMVVNKVEEGPFAETPEPFIPPSNLGILLNLFSD</sequence>
<dbReference type="EMBL" id="JADCNM010000003">
    <property type="protein sequence ID" value="KAG0490787.1"/>
    <property type="molecule type" value="Genomic_DNA"/>
</dbReference>
<protein>
    <submittedName>
        <fullName evidence="2">Uncharacterized protein</fullName>
    </submittedName>
</protein>